<comment type="caution">
    <text evidence="1">The sequence shown here is derived from an EMBL/GenBank/DDBJ whole genome shotgun (WGS) entry which is preliminary data.</text>
</comment>
<sequence length="616" mass="69472">MEEILELCPSLLLNVNAKGDTPLRVAAKFGHSDIVSVLVQTAKIAQHGDGEPESGIGADRQMIRMANNEKNTALHEAVCHGNVHVVKILTKQGPDNPYSANNYGKTPLYMAAKGRYSEMDSTSVLICSFAAACKAVIPLGPPWDADVQCFSIQFFIKFVLIAKLEVEKFTSENDFHLWRLKMRALLVHRDRAHSAIILSLGDRIHIEVGGEKTVAGLWKKLEDLFTKKSMAKRLATKKKLYTLQMEEGSSISDHIDAFNKIILDLEDINVKIEDEDKAMILLYSLPSSYEHPVDTLMKNKSKYVQEKTRDAAVASESIEFDGYDSAGVLIVTNDQTRGLLDKMGCLVKFESGTLNVMRGSMVLMKGSLNNGLYVLQGTVVRWDVGISNQNLDKTMLWHLRMVWVYVLKSKESVLDKFKNWKTLVETQTSRKVRRLRTNNGLEFCNKRFEDFCAQHGIVRHKTVRYTPQQNGLTERMNRTLVNKVRCPLIHSKLPMTLWAETLSTACCIVNRSPSSEINFKTPIELWTGKPADYSNMRVFGCPAYAHIKQGKLEPMALKGVFLGYPEGVKGYKLWLLECNLCTSFALFTSLNIEGNNQRSYLGYRLVKERLAIRGSQ</sequence>
<dbReference type="EMBL" id="CM039178">
    <property type="protein sequence ID" value="KAH9681316.1"/>
    <property type="molecule type" value="Genomic_DNA"/>
</dbReference>
<reference evidence="2" key="1">
    <citation type="journal article" date="2023" name="Hortic. Res.">
        <title>A chromosome-level phased genome enabling allele-level studies in sweet orange: a case study on citrus Huanglongbing tolerance.</title>
        <authorList>
            <person name="Wu B."/>
            <person name="Yu Q."/>
            <person name="Deng Z."/>
            <person name="Duan Y."/>
            <person name="Luo F."/>
            <person name="Gmitter F. Jr."/>
        </authorList>
    </citation>
    <scope>NUCLEOTIDE SEQUENCE [LARGE SCALE GENOMIC DNA]</scope>
    <source>
        <strain evidence="2">cv. Valencia</strain>
    </source>
</reference>
<name>A0ACB8I2P9_CITSI</name>
<protein>
    <submittedName>
        <fullName evidence="1">Uncharacterized protein</fullName>
    </submittedName>
</protein>
<evidence type="ECO:0000313" key="2">
    <source>
        <dbReference type="Proteomes" id="UP000829398"/>
    </source>
</evidence>
<organism evidence="1 2">
    <name type="scientific">Citrus sinensis</name>
    <name type="common">Sweet orange</name>
    <name type="synonym">Citrus aurantium var. sinensis</name>
    <dbReference type="NCBI Taxonomy" id="2711"/>
    <lineage>
        <taxon>Eukaryota</taxon>
        <taxon>Viridiplantae</taxon>
        <taxon>Streptophyta</taxon>
        <taxon>Embryophyta</taxon>
        <taxon>Tracheophyta</taxon>
        <taxon>Spermatophyta</taxon>
        <taxon>Magnoliopsida</taxon>
        <taxon>eudicotyledons</taxon>
        <taxon>Gunneridae</taxon>
        <taxon>Pentapetalae</taxon>
        <taxon>rosids</taxon>
        <taxon>malvids</taxon>
        <taxon>Sapindales</taxon>
        <taxon>Rutaceae</taxon>
        <taxon>Aurantioideae</taxon>
        <taxon>Citrus</taxon>
    </lineage>
</organism>
<gene>
    <name evidence="1" type="ORF">KPL71_026935</name>
</gene>
<dbReference type="Proteomes" id="UP000829398">
    <property type="component" value="Chromosome 9"/>
</dbReference>
<evidence type="ECO:0000313" key="1">
    <source>
        <dbReference type="EMBL" id="KAH9681316.1"/>
    </source>
</evidence>
<proteinExistence type="predicted"/>
<accession>A0ACB8I2P9</accession>
<keyword evidence="2" id="KW-1185">Reference proteome</keyword>